<proteinExistence type="predicted"/>
<reference evidence="2 3" key="1">
    <citation type="journal article" date="2017" name="Nat. Commun.">
        <title>Genome assembly with in vitro proximity ligation data and whole-genome triplication in lettuce.</title>
        <authorList>
            <person name="Reyes-Chin-Wo S."/>
            <person name="Wang Z."/>
            <person name="Yang X."/>
            <person name="Kozik A."/>
            <person name="Arikit S."/>
            <person name="Song C."/>
            <person name="Xia L."/>
            <person name="Froenicke L."/>
            <person name="Lavelle D.O."/>
            <person name="Truco M.J."/>
            <person name="Xia R."/>
            <person name="Zhu S."/>
            <person name="Xu C."/>
            <person name="Xu H."/>
            <person name="Xu X."/>
            <person name="Cox K."/>
            <person name="Korf I."/>
            <person name="Meyers B.C."/>
            <person name="Michelmore R.W."/>
        </authorList>
    </citation>
    <scope>NUCLEOTIDE SEQUENCE [LARGE SCALE GENOMIC DNA]</scope>
    <source>
        <strain evidence="3">cv. Salinas</strain>
        <tissue evidence="2">Seedlings</tissue>
    </source>
</reference>
<keyword evidence="3" id="KW-1185">Reference proteome</keyword>
<name>A0A9R1XXB0_LACSA</name>
<comment type="caution">
    <text evidence="2">The sequence shown here is derived from an EMBL/GenBank/DDBJ whole genome shotgun (WGS) entry which is preliminary data.</text>
</comment>
<feature type="region of interest" description="Disordered" evidence="1">
    <location>
        <begin position="302"/>
        <end position="324"/>
    </location>
</feature>
<feature type="compositionally biased region" description="Basic residues" evidence="1">
    <location>
        <begin position="310"/>
        <end position="320"/>
    </location>
</feature>
<gene>
    <name evidence="2" type="ORF">LSAT_V11C100002920</name>
</gene>
<protein>
    <recommendedName>
        <fullName evidence="4">MULE transposase domain-containing protein</fullName>
    </recommendedName>
</protein>
<dbReference type="AlphaFoldDB" id="A0A9R1XXB0"/>
<dbReference type="PANTHER" id="PTHR31973">
    <property type="entry name" value="POLYPROTEIN, PUTATIVE-RELATED"/>
    <property type="match status" value="1"/>
</dbReference>
<dbReference type="PANTHER" id="PTHR31973:SF187">
    <property type="entry name" value="MUTATOR TRANSPOSASE MUDRA PROTEIN"/>
    <property type="match status" value="1"/>
</dbReference>
<evidence type="ECO:0000313" key="3">
    <source>
        <dbReference type="Proteomes" id="UP000235145"/>
    </source>
</evidence>
<dbReference type="EMBL" id="NBSK02000001">
    <property type="protein sequence ID" value="KAJ0226819.1"/>
    <property type="molecule type" value="Genomic_DNA"/>
</dbReference>
<dbReference type="Proteomes" id="UP000235145">
    <property type="component" value="Unassembled WGS sequence"/>
</dbReference>
<evidence type="ECO:0008006" key="4">
    <source>
        <dbReference type="Google" id="ProtNLM"/>
    </source>
</evidence>
<feature type="compositionally biased region" description="Acidic residues" evidence="1">
    <location>
        <begin position="480"/>
        <end position="495"/>
    </location>
</feature>
<evidence type="ECO:0000256" key="1">
    <source>
        <dbReference type="SAM" id="MobiDB-lite"/>
    </source>
</evidence>
<accession>A0A9R1XXB0</accession>
<sequence length="536" mass="61777">MKLLGVGVKLVGNTVWSLKVVLPHVEHRQCARHVYANFRKVFSDIEFKNMFWTVAKSTVEGDFKLNMEKVKEVNPAAYDHLMAREPKSWCMAFFKGGMAHEAVENGMAEFYNLKQGARKWVNDVYPGSINKMDEFDTDINGLNAYEVRNGFYSYGELRGDVLSMHILRIVWDTCTHAQATINYTQQDLASFISTWFGKDKFFATYESNILLVNGSNMWEQTPYTKPLPLVERRMPGRPCMKRKRHIFEHEDRFSPVSSKHKTVQYRNYMQRGHNKLCCKNASINPTPKPKKKIGRPRLNLELTNCTRGGRGSKRGSRGSGRRSTSVYEKCESFGISKKKEHGIERQFITQTTPDVESEFVPQKNIKIDVEETQEENDEDGVKDDEQHLLLIVNIFQKNIEVDVEGDGLDMTDMDQILHELSYLRESKDNEAEILLCINITQSQLKEFDALLHQSKKVTKEDNDENKEESNYEDGVKETQEDNDEDGAEDDEEGVDDTQVRVRSRKPSERIIENMLKKIMVDKKGIGMALEKPLTLD</sequence>
<organism evidence="2 3">
    <name type="scientific">Lactuca sativa</name>
    <name type="common">Garden lettuce</name>
    <dbReference type="NCBI Taxonomy" id="4236"/>
    <lineage>
        <taxon>Eukaryota</taxon>
        <taxon>Viridiplantae</taxon>
        <taxon>Streptophyta</taxon>
        <taxon>Embryophyta</taxon>
        <taxon>Tracheophyta</taxon>
        <taxon>Spermatophyta</taxon>
        <taxon>Magnoliopsida</taxon>
        <taxon>eudicotyledons</taxon>
        <taxon>Gunneridae</taxon>
        <taxon>Pentapetalae</taxon>
        <taxon>asterids</taxon>
        <taxon>campanulids</taxon>
        <taxon>Asterales</taxon>
        <taxon>Asteraceae</taxon>
        <taxon>Cichorioideae</taxon>
        <taxon>Cichorieae</taxon>
        <taxon>Lactucinae</taxon>
        <taxon>Lactuca</taxon>
    </lineage>
</organism>
<feature type="region of interest" description="Disordered" evidence="1">
    <location>
        <begin position="457"/>
        <end position="506"/>
    </location>
</feature>
<evidence type="ECO:0000313" key="2">
    <source>
        <dbReference type="EMBL" id="KAJ0226819.1"/>
    </source>
</evidence>
<feature type="compositionally biased region" description="Basic and acidic residues" evidence="1">
    <location>
        <begin position="467"/>
        <end position="479"/>
    </location>
</feature>